<gene>
    <name evidence="2" type="ORF">AWB68_04357</name>
</gene>
<dbReference type="InterPro" id="IPR050312">
    <property type="entry name" value="IolE/XylAMocC-like"/>
</dbReference>
<dbReference type="RefSeq" id="WP_087646433.1">
    <property type="nucleotide sequence ID" value="NZ_FCON02000051.1"/>
</dbReference>
<sequence length="353" mass="39099">MKTIKGPAIFLAQFLGDEMPFDNLAHLAAWAKGLGFEGIQVPADPRLIDLEKAAASDAYCDELRQTVSDAGVCITELSTHLQGQLVAVHPAYDTLFDGFAAPHVRGNPAARTEWAIAQMKHAAAASRRLGLSAHVSFSGALAWPYMYPWPQRPAGLVEAAFEELAARWRPILDAFDEAGVDVCYELHPGEDLHDGVTFERFLEAVGNHPRANILFDPSHYVLQQLDYLQFIDIYHERIKAFHVKDAEFRPTGRQGVYGGYSGWVDRAGRFRSLGDGQVDFKAIFSKMAQYDFPGWAVLEWECALKHPEDGAREGAVFIRDHIIRVAERAFDDFAGSGASREQLRGVLGIGART</sequence>
<keyword evidence="3" id="KW-1185">Reference proteome</keyword>
<dbReference type="InterPro" id="IPR036237">
    <property type="entry name" value="Xyl_isomerase-like_sf"/>
</dbReference>
<feature type="domain" description="Xylose isomerase-like TIM barrel" evidence="1">
    <location>
        <begin position="29"/>
        <end position="320"/>
    </location>
</feature>
<evidence type="ECO:0000259" key="1">
    <source>
        <dbReference type="Pfam" id="PF01261"/>
    </source>
</evidence>
<dbReference type="AlphaFoldDB" id="A0A158JW44"/>
<accession>A0A158JW44</accession>
<dbReference type="Proteomes" id="UP000054770">
    <property type="component" value="Unassembled WGS sequence"/>
</dbReference>
<dbReference type="InterPro" id="IPR013022">
    <property type="entry name" value="Xyl_isomerase-like_TIM-brl"/>
</dbReference>
<evidence type="ECO:0000313" key="2">
    <source>
        <dbReference type="EMBL" id="SAL73027.1"/>
    </source>
</evidence>
<dbReference type="OrthoDB" id="9779184at2"/>
<dbReference type="Gene3D" id="3.20.20.150">
    <property type="entry name" value="Divalent-metal-dependent TIM barrel enzymes"/>
    <property type="match status" value="1"/>
</dbReference>
<dbReference type="SUPFAM" id="SSF51658">
    <property type="entry name" value="Xylose isomerase-like"/>
    <property type="match status" value="1"/>
</dbReference>
<dbReference type="PANTHER" id="PTHR12110">
    <property type="entry name" value="HYDROXYPYRUVATE ISOMERASE"/>
    <property type="match status" value="1"/>
</dbReference>
<dbReference type="EMBL" id="FCON02000051">
    <property type="protein sequence ID" value="SAL73027.1"/>
    <property type="molecule type" value="Genomic_DNA"/>
</dbReference>
<protein>
    <submittedName>
        <fullName evidence="2">Xylose isomerase-like TIM barrel</fullName>
    </submittedName>
</protein>
<dbReference type="PANTHER" id="PTHR12110:SF21">
    <property type="entry name" value="XYLOSE ISOMERASE-LIKE TIM BARREL DOMAIN-CONTAINING PROTEIN"/>
    <property type="match status" value="1"/>
</dbReference>
<proteinExistence type="predicted"/>
<name>A0A158JW44_9BURK</name>
<dbReference type="GO" id="GO:0016853">
    <property type="term" value="F:isomerase activity"/>
    <property type="evidence" value="ECO:0007669"/>
    <property type="project" value="UniProtKB-KW"/>
</dbReference>
<organism evidence="2 3">
    <name type="scientific">Caballeronia choica</name>
    <dbReference type="NCBI Taxonomy" id="326476"/>
    <lineage>
        <taxon>Bacteria</taxon>
        <taxon>Pseudomonadati</taxon>
        <taxon>Pseudomonadota</taxon>
        <taxon>Betaproteobacteria</taxon>
        <taxon>Burkholderiales</taxon>
        <taxon>Burkholderiaceae</taxon>
        <taxon>Caballeronia</taxon>
    </lineage>
</organism>
<evidence type="ECO:0000313" key="3">
    <source>
        <dbReference type="Proteomes" id="UP000054770"/>
    </source>
</evidence>
<comment type="caution">
    <text evidence="2">The sequence shown here is derived from an EMBL/GenBank/DDBJ whole genome shotgun (WGS) entry which is preliminary data.</text>
</comment>
<dbReference type="Pfam" id="PF01261">
    <property type="entry name" value="AP_endonuc_2"/>
    <property type="match status" value="1"/>
</dbReference>
<reference evidence="2" key="1">
    <citation type="submission" date="2016-01" db="EMBL/GenBank/DDBJ databases">
        <authorList>
            <person name="Peeters C."/>
        </authorList>
    </citation>
    <scope>NUCLEOTIDE SEQUENCE [LARGE SCALE GENOMIC DNA]</scope>
    <source>
        <strain evidence="2">LMG 22940</strain>
    </source>
</reference>